<evidence type="ECO:0000313" key="2">
    <source>
        <dbReference type="EMBL" id="KAL2293425.1"/>
    </source>
</evidence>
<proteinExistence type="predicted"/>
<comment type="caution">
    <text evidence="2">The sequence shown here is derived from an EMBL/GenBank/DDBJ whole genome shotgun (WGS) entry which is preliminary data.</text>
</comment>
<organism evidence="2 3">
    <name type="scientific">Diaporthe vaccinii</name>
    <dbReference type="NCBI Taxonomy" id="105482"/>
    <lineage>
        <taxon>Eukaryota</taxon>
        <taxon>Fungi</taxon>
        <taxon>Dikarya</taxon>
        <taxon>Ascomycota</taxon>
        <taxon>Pezizomycotina</taxon>
        <taxon>Sordariomycetes</taxon>
        <taxon>Sordariomycetidae</taxon>
        <taxon>Diaporthales</taxon>
        <taxon>Diaporthaceae</taxon>
        <taxon>Diaporthe</taxon>
        <taxon>Diaporthe eres species complex</taxon>
    </lineage>
</organism>
<dbReference type="Proteomes" id="UP001600888">
    <property type="component" value="Unassembled WGS sequence"/>
</dbReference>
<feature type="region of interest" description="Disordered" evidence="1">
    <location>
        <begin position="28"/>
        <end position="67"/>
    </location>
</feature>
<name>A0ABR4FFZ2_9PEZI</name>
<evidence type="ECO:0000313" key="3">
    <source>
        <dbReference type="Proteomes" id="UP001600888"/>
    </source>
</evidence>
<reference evidence="2 3" key="1">
    <citation type="submission" date="2024-03" db="EMBL/GenBank/DDBJ databases">
        <title>A high-quality draft genome sequence of Diaporthe vaccinii, a causative agent of upright dieback and viscid rot disease in cranberry plants.</title>
        <authorList>
            <person name="Sarrasin M."/>
            <person name="Lang B.F."/>
            <person name="Burger G."/>
        </authorList>
    </citation>
    <scope>NUCLEOTIDE SEQUENCE [LARGE SCALE GENOMIC DNA]</scope>
    <source>
        <strain evidence="2 3">IS7</strain>
    </source>
</reference>
<gene>
    <name evidence="2" type="ORF">FJTKL_05335</name>
</gene>
<dbReference type="EMBL" id="JBAWTH010000001">
    <property type="protein sequence ID" value="KAL2293425.1"/>
    <property type="molecule type" value="Genomic_DNA"/>
</dbReference>
<keyword evidence="3" id="KW-1185">Reference proteome</keyword>
<protein>
    <submittedName>
        <fullName evidence="2">Uncharacterized protein</fullName>
    </submittedName>
</protein>
<accession>A0ABR4FFZ2</accession>
<evidence type="ECO:0000256" key="1">
    <source>
        <dbReference type="SAM" id="MobiDB-lite"/>
    </source>
</evidence>
<sequence>MLIGGGCWTNKRPVNQITPILAAKIHQNGQGQLHPPLLPPQVAQGALRGPLQRSSQHHERPPQQGAP</sequence>